<sequence length="127" mass="14909">MPVEDLRKSPMMSHILDALENGEDIGHYGRFTFAVIARHFVDNDELVKLMTQDKDADEEEIRALVQQVEEKNYSPPKRDKILDYQKQQDFDICPNPDDPDACNPYQELDFPDEVFESIQEYREEKAN</sequence>
<proteinExistence type="predicted"/>
<reference evidence="1 2" key="1">
    <citation type="submission" date="2019-10" db="EMBL/GenBank/DDBJ databases">
        <title>Rubrobacter sp nov SCSIO 52915 isolated from a deep-sea sediment in the South China Sea.</title>
        <authorList>
            <person name="Chen R.W."/>
        </authorList>
    </citation>
    <scope>NUCLEOTIDE SEQUENCE [LARGE SCALE GENOMIC DNA]</scope>
    <source>
        <strain evidence="1 2">SCSIO 52915</strain>
    </source>
</reference>
<dbReference type="KEGG" id="rmar:GBA65_11170"/>
<evidence type="ECO:0000313" key="1">
    <source>
        <dbReference type="EMBL" id="QIN78992.1"/>
    </source>
</evidence>
<accession>A0A6G8PXN6</accession>
<dbReference type="Proteomes" id="UP000502706">
    <property type="component" value="Chromosome"/>
</dbReference>
<keyword evidence="2" id="KW-1185">Reference proteome</keyword>
<name>A0A6G8PXN6_9ACTN</name>
<dbReference type="EMBL" id="CP045121">
    <property type="protein sequence ID" value="QIN78992.1"/>
    <property type="molecule type" value="Genomic_DNA"/>
</dbReference>
<dbReference type="RefSeq" id="WP_166396654.1">
    <property type="nucleotide sequence ID" value="NZ_CP045121.1"/>
</dbReference>
<organism evidence="1 2">
    <name type="scientific">Rubrobacter marinus</name>
    <dbReference type="NCBI Taxonomy" id="2653852"/>
    <lineage>
        <taxon>Bacteria</taxon>
        <taxon>Bacillati</taxon>
        <taxon>Actinomycetota</taxon>
        <taxon>Rubrobacteria</taxon>
        <taxon>Rubrobacterales</taxon>
        <taxon>Rubrobacteraceae</taxon>
        <taxon>Rubrobacter</taxon>
    </lineage>
</organism>
<gene>
    <name evidence="1" type="ORF">GBA65_11170</name>
</gene>
<protein>
    <submittedName>
        <fullName evidence="1">Uncharacterized protein</fullName>
    </submittedName>
</protein>
<dbReference type="AlphaFoldDB" id="A0A6G8PXN6"/>
<evidence type="ECO:0000313" key="2">
    <source>
        <dbReference type="Proteomes" id="UP000502706"/>
    </source>
</evidence>